<evidence type="ECO:0000259" key="2">
    <source>
        <dbReference type="Pfam" id="PF00582"/>
    </source>
</evidence>
<dbReference type="EMBL" id="FODT01000002">
    <property type="protein sequence ID" value="SEO35506.1"/>
    <property type="molecule type" value="Genomic_DNA"/>
</dbReference>
<evidence type="ECO:0000313" key="3">
    <source>
        <dbReference type="EMBL" id="SEO35506.1"/>
    </source>
</evidence>
<accession>A0A1H8P0R1</accession>
<evidence type="ECO:0000313" key="4">
    <source>
        <dbReference type="Proteomes" id="UP000199615"/>
    </source>
</evidence>
<name>A0A1H8P0R1_9BRAD</name>
<dbReference type="CDD" id="cd00293">
    <property type="entry name" value="USP-like"/>
    <property type="match status" value="1"/>
</dbReference>
<dbReference type="PANTHER" id="PTHR46268:SF15">
    <property type="entry name" value="UNIVERSAL STRESS PROTEIN HP_0031"/>
    <property type="match status" value="1"/>
</dbReference>
<dbReference type="Pfam" id="PF00582">
    <property type="entry name" value="Usp"/>
    <property type="match status" value="1"/>
</dbReference>
<dbReference type="Gene3D" id="3.40.50.12370">
    <property type="match status" value="1"/>
</dbReference>
<dbReference type="PANTHER" id="PTHR46268">
    <property type="entry name" value="STRESS RESPONSE PROTEIN NHAX"/>
    <property type="match status" value="1"/>
</dbReference>
<dbReference type="InterPro" id="IPR006015">
    <property type="entry name" value="Universal_stress_UspA"/>
</dbReference>
<evidence type="ECO:0000256" key="1">
    <source>
        <dbReference type="ARBA" id="ARBA00008791"/>
    </source>
</evidence>
<dbReference type="Proteomes" id="UP000199615">
    <property type="component" value="Unassembled WGS sequence"/>
</dbReference>
<keyword evidence="4" id="KW-1185">Reference proteome</keyword>
<dbReference type="PRINTS" id="PR01438">
    <property type="entry name" value="UNVRSLSTRESS"/>
</dbReference>
<dbReference type="InterPro" id="IPR006016">
    <property type="entry name" value="UspA"/>
</dbReference>
<protein>
    <submittedName>
        <fullName evidence="3">Nucleotide-binding universal stress protein, UspA family</fullName>
    </submittedName>
</protein>
<dbReference type="OrthoDB" id="9804721at2"/>
<reference evidence="4" key="1">
    <citation type="submission" date="2016-10" db="EMBL/GenBank/DDBJ databases">
        <authorList>
            <person name="Varghese N."/>
            <person name="Submissions S."/>
        </authorList>
    </citation>
    <scope>NUCLEOTIDE SEQUENCE [LARGE SCALE GENOMIC DNA]</scope>
    <source>
        <strain evidence="4">DSM 123</strain>
    </source>
</reference>
<feature type="domain" description="UspA" evidence="2">
    <location>
        <begin position="155"/>
        <end position="275"/>
    </location>
</feature>
<sequence length="277" mass="29645">MLNDIVVHIPADRPADGIVGCAVSIAKAFGAHLDGIVCTYQPINPAIVVGASAAYYAAANQYNTDNDEAAARLDQFEIAARAAGITHGARSICDTPVLANESLSEISRLYDLSVVPQPDRAKPGHQDPLPESILFNSGKPMLMVPYIHTGPMQLDRMLICWDGGRQAARAVHDAMPFLRRAKTIDVVAVNEDEEDVGQSSTDALLAHLLRHDLAATAHRYTSPPGNIHNTILSLAADLGADMLVMGGYGHSRLREFILGGVTRGIFKSLTLPALISH</sequence>
<dbReference type="AlphaFoldDB" id="A0A1H8P0R1"/>
<proteinExistence type="inferred from homology"/>
<gene>
    <name evidence="3" type="ORF">SAMN05444123_102360</name>
</gene>
<comment type="similarity">
    <text evidence="1">Belongs to the universal stress protein A family.</text>
</comment>
<organism evidence="3 4">
    <name type="scientific">Rhodopseudomonas pseudopalustris</name>
    <dbReference type="NCBI Taxonomy" id="1513892"/>
    <lineage>
        <taxon>Bacteria</taxon>
        <taxon>Pseudomonadati</taxon>
        <taxon>Pseudomonadota</taxon>
        <taxon>Alphaproteobacteria</taxon>
        <taxon>Hyphomicrobiales</taxon>
        <taxon>Nitrobacteraceae</taxon>
        <taxon>Rhodopseudomonas</taxon>
    </lineage>
</organism>
<dbReference type="SUPFAM" id="SSF52402">
    <property type="entry name" value="Adenine nucleotide alpha hydrolases-like"/>
    <property type="match status" value="2"/>
</dbReference>
<dbReference type="RefSeq" id="WP_011501767.1">
    <property type="nucleotide sequence ID" value="NZ_FODT01000002.1"/>
</dbReference>